<dbReference type="EMBL" id="JBBPIX010000001">
    <property type="protein sequence ID" value="MEK6462734.1"/>
    <property type="molecule type" value="Genomic_DNA"/>
</dbReference>
<gene>
    <name evidence="2" type="ORF">WG925_03180</name>
</gene>
<feature type="domain" description="IrrE N-terminal-like" evidence="1">
    <location>
        <begin position="20"/>
        <end position="120"/>
    </location>
</feature>
<dbReference type="PANTHER" id="PTHR43236:SF2">
    <property type="entry name" value="BLL0069 PROTEIN"/>
    <property type="match status" value="1"/>
</dbReference>
<accession>A0ABU9AAF8</accession>
<dbReference type="Gene3D" id="1.10.10.2910">
    <property type="match status" value="1"/>
</dbReference>
<dbReference type="RefSeq" id="WP_345643054.1">
    <property type="nucleotide sequence ID" value="NZ_BAAAOD010000047.1"/>
</dbReference>
<evidence type="ECO:0000313" key="2">
    <source>
        <dbReference type="EMBL" id="MEK6462734.1"/>
    </source>
</evidence>
<sequence>MEVYVSALDPDVSALIYAAPGSQTSIYLNKDEPRVRQRFSCSHEIGHYVRRTASGAASFGFVDHRDHISSLGLDPEERWANQFAAALLMPADLVRASPQRDPVDLARTFAVSRRAMEIRLDDVRPAA</sequence>
<keyword evidence="3" id="KW-1185">Reference proteome</keyword>
<name>A0ABU9AAF8_PSEA5</name>
<protein>
    <submittedName>
        <fullName evidence="2">ImmA/IrrE family metallo-endopeptidase</fullName>
    </submittedName>
</protein>
<dbReference type="Proteomes" id="UP001367513">
    <property type="component" value="Unassembled WGS sequence"/>
</dbReference>
<evidence type="ECO:0000259" key="1">
    <source>
        <dbReference type="Pfam" id="PF06114"/>
    </source>
</evidence>
<dbReference type="PANTHER" id="PTHR43236">
    <property type="entry name" value="ANTITOXIN HIGA1"/>
    <property type="match status" value="1"/>
</dbReference>
<evidence type="ECO:0000313" key="3">
    <source>
        <dbReference type="Proteomes" id="UP001367513"/>
    </source>
</evidence>
<organism evidence="2 3">
    <name type="scientific">Pseudonocardia alni subsp. carboxydivorans</name>
    <dbReference type="NCBI Taxonomy" id="415010"/>
    <lineage>
        <taxon>Bacteria</taxon>
        <taxon>Bacillati</taxon>
        <taxon>Actinomycetota</taxon>
        <taxon>Actinomycetes</taxon>
        <taxon>Pseudonocardiales</taxon>
        <taxon>Pseudonocardiaceae</taxon>
        <taxon>Pseudonocardia</taxon>
    </lineage>
</organism>
<comment type="caution">
    <text evidence="2">The sequence shown here is derived from an EMBL/GenBank/DDBJ whole genome shotgun (WGS) entry which is preliminary data.</text>
</comment>
<dbReference type="Pfam" id="PF06114">
    <property type="entry name" value="Peptidase_M78"/>
    <property type="match status" value="1"/>
</dbReference>
<dbReference type="InterPro" id="IPR052345">
    <property type="entry name" value="Rad_response_metalloprotease"/>
</dbReference>
<proteinExistence type="predicted"/>
<reference evidence="2 3" key="1">
    <citation type="submission" date="2024-03" db="EMBL/GenBank/DDBJ databases">
        <title>Draft genome sequence of Pseudonocardia carboxydivorans JCM 14827.</title>
        <authorList>
            <person name="Duangmal K."/>
        </authorList>
    </citation>
    <scope>NUCLEOTIDE SEQUENCE [LARGE SCALE GENOMIC DNA]</scope>
    <source>
        <strain evidence="2 3">JCM 14827</strain>
    </source>
</reference>
<dbReference type="InterPro" id="IPR010359">
    <property type="entry name" value="IrrE_HExxH"/>
</dbReference>